<feature type="domain" description="Release factor glutamine methyltransferase N-terminal" evidence="7">
    <location>
        <begin position="7"/>
        <end position="75"/>
    </location>
</feature>
<comment type="caution">
    <text evidence="8">The sequence shown here is derived from an EMBL/GenBank/DDBJ whole genome shotgun (WGS) entry which is preliminary data.</text>
</comment>
<dbReference type="CDD" id="cd02440">
    <property type="entry name" value="AdoMet_MTases"/>
    <property type="match status" value="1"/>
</dbReference>
<dbReference type="InterPro" id="IPR007848">
    <property type="entry name" value="Small_mtfrase_dom"/>
</dbReference>
<dbReference type="InterPro" id="IPR040758">
    <property type="entry name" value="PrmC_N"/>
</dbReference>
<evidence type="ECO:0000259" key="7">
    <source>
        <dbReference type="Pfam" id="PF17827"/>
    </source>
</evidence>
<dbReference type="Pfam" id="PF17827">
    <property type="entry name" value="PrmC_N"/>
    <property type="match status" value="1"/>
</dbReference>
<dbReference type="InterPro" id="IPR002052">
    <property type="entry name" value="DNA_methylase_N6_adenine_CS"/>
</dbReference>
<proteinExistence type="inferred from homology"/>
<evidence type="ECO:0000256" key="5">
    <source>
        <dbReference type="HAMAP-Rule" id="MF_02126"/>
    </source>
</evidence>
<dbReference type="GO" id="GO:0032259">
    <property type="term" value="P:methylation"/>
    <property type="evidence" value="ECO:0007669"/>
    <property type="project" value="UniProtKB-KW"/>
</dbReference>
<reference evidence="8 9" key="1">
    <citation type="submission" date="2019-08" db="EMBL/GenBank/DDBJ databases">
        <title>In-depth cultivation of the pig gut microbiome towards novel bacterial diversity and tailored functional studies.</title>
        <authorList>
            <person name="Wylensek D."/>
            <person name="Hitch T.C.A."/>
            <person name="Clavel T."/>
        </authorList>
    </citation>
    <scope>NUCLEOTIDE SEQUENCE [LARGE SCALE GENOMIC DNA]</scope>
    <source>
        <strain evidence="8 9">WCA3-601-WT-6H</strain>
    </source>
</reference>
<feature type="binding site" evidence="5">
    <location>
        <begin position="187"/>
        <end position="190"/>
    </location>
    <ligand>
        <name>substrate</name>
    </ligand>
</feature>
<dbReference type="RefSeq" id="WP_154494969.1">
    <property type="nucleotide sequence ID" value="NZ_VUMU01000001.1"/>
</dbReference>
<dbReference type="NCBIfam" id="TIGR03534">
    <property type="entry name" value="RF_mod_PrmC"/>
    <property type="match status" value="1"/>
</dbReference>
<dbReference type="InterPro" id="IPR019874">
    <property type="entry name" value="RF_methyltr_PrmC"/>
</dbReference>
<evidence type="ECO:0000256" key="1">
    <source>
        <dbReference type="ARBA" id="ARBA00022603"/>
    </source>
</evidence>
<keyword evidence="1 5" id="KW-0489">Methyltransferase</keyword>
<feature type="domain" description="Methyltransferase small" evidence="6">
    <location>
        <begin position="97"/>
        <end position="197"/>
    </location>
</feature>
<name>A0A6L5YF65_9FIRM</name>
<dbReference type="PANTHER" id="PTHR18895:SF74">
    <property type="entry name" value="MTRF1L RELEASE FACTOR GLUTAMINE METHYLTRANSFERASE"/>
    <property type="match status" value="1"/>
</dbReference>
<dbReference type="EMBL" id="VUMU01000001">
    <property type="protein sequence ID" value="MST56931.1"/>
    <property type="molecule type" value="Genomic_DNA"/>
</dbReference>
<keyword evidence="3 5" id="KW-0949">S-adenosyl-L-methionine</keyword>
<feature type="binding site" evidence="5">
    <location>
        <position position="187"/>
    </location>
    <ligand>
        <name>S-adenosyl-L-methionine</name>
        <dbReference type="ChEBI" id="CHEBI:59789"/>
    </ligand>
</feature>
<organism evidence="8 9">
    <name type="scientific">Waltera intestinalis</name>
    <dbReference type="NCBI Taxonomy" id="2606635"/>
    <lineage>
        <taxon>Bacteria</taxon>
        <taxon>Bacillati</taxon>
        <taxon>Bacillota</taxon>
        <taxon>Clostridia</taxon>
        <taxon>Lachnospirales</taxon>
        <taxon>Lachnospiraceae</taxon>
        <taxon>Waltera</taxon>
    </lineage>
</organism>
<dbReference type="GO" id="GO:0003676">
    <property type="term" value="F:nucleic acid binding"/>
    <property type="evidence" value="ECO:0007669"/>
    <property type="project" value="InterPro"/>
</dbReference>
<dbReference type="GO" id="GO:0102559">
    <property type="term" value="F:peptide chain release factor N(5)-glutamine methyltransferase activity"/>
    <property type="evidence" value="ECO:0007669"/>
    <property type="project" value="UniProtKB-EC"/>
</dbReference>
<evidence type="ECO:0000313" key="8">
    <source>
        <dbReference type="EMBL" id="MST56931.1"/>
    </source>
</evidence>
<dbReference type="InterPro" id="IPR050320">
    <property type="entry name" value="N5-glutamine_MTase"/>
</dbReference>
<evidence type="ECO:0000256" key="4">
    <source>
        <dbReference type="ARBA" id="ARBA00048391"/>
    </source>
</evidence>
<comment type="function">
    <text evidence="5">Methylates the class 1 translation termination release factors RF1/PrfA and RF2/PrfB on the glutamine residue of the universally conserved GGQ motif.</text>
</comment>
<comment type="similarity">
    <text evidence="5">Belongs to the protein N5-glutamine methyltransferase family. PrmC subfamily.</text>
</comment>
<comment type="caution">
    <text evidence="5">Lacks conserved residue(s) required for the propagation of feature annotation.</text>
</comment>
<feature type="binding site" evidence="5">
    <location>
        <position position="141"/>
    </location>
    <ligand>
        <name>S-adenosyl-L-methionine</name>
        <dbReference type="ChEBI" id="CHEBI:59789"/>
    </ligand>
</feature>
<dbReference type="Pfam" id="PF05175">
    <property type="entry name" value="MTS"/>
    <property type="match status" value="1"/>
</dbReference>
<evidence type="ECO:0000259" key="6">
    <source>
        <dbReference type="Pfam" id="PF05175"/>
    </source>
</evidence>
<dbReference type="Proteomes" id="UP000476055">
    <property type="component" value="Unassembled WGS sequence"/>
</dbReference>
<evidence type="ECO:0000256" key="3">
    <source>
        <dbReference type="ARBA" id="ARBA00022691"/>
    </source>
</evidence>
<dbReference type="Gene3D" id="1.10.8.10">
    <property type="entry name" value="DNA helicase RuvA subunit, C-terminal domain"/>
    <property type="match status" value="1"/>
</dbReference>
<evidence type="ECO:0000256" key="2">
    <source>
        <dbReference type="ARBA" id="ARBA00022679"/>
    </source>
</evidence>
<dbReference type="PROSITE" id="PS00092">
    <property type="entry name" value="N6_MTASE"/>
    <property type="match status" value="1"/>
</dbReference>
<dbReference type="HAMAP" id="MF_02126">
    <property type="entry name" value="RF_methyltr_PrmC"/>
    <property type="match status" value="1"/>
</dbReference>
<keyword evidence="2 5" id="KW-0808">Transferase</keyword>
<dbReference type="InterPro" id="IPR029063">
    <property type="entry name" value="SAM-dependent_MTases_sf"/>
</dbReference>
<dbReference type="NCBIfam" id="TIGR00536">
    <property type="entry name" value="hemK_fam"/>
    <property type="match status" value="1"/>
</dbReference>
<dbReference type="EC" id="2.1.1.297" evidence="5"/>
<comment type="catalytic activity">
    <reaction evidence="4 5">
        <text>L-glutaminyl-[peptide chain release factor] + S-adenosyl-L-methionine = N(5)-methyl-L-glutaminyl-[peptide chain release factor] + S-adenosyl-L-homocysteine + H(+)</text>
        <dbReference type="Rhea" id="RHEA:42896"/>
        <dbReference type="Rhea" id="RHEA-COMP:10271"/>
        <dbReference type="Rhea" id="RHEA-COMP:10272"/>
        <dbReference type="ChEBI" id="CHEBI:15378"/>
        <dbReference type="ChEBI" id="CHEBI:30011"/>
        <dbReference type="ChEBI" id="CHEBI:57856"/>
        <dbReference type="ChEBI" id="CHEBI:59789"/>
        <dbReference type="ChEBI" id="CHEBI:61891"/>
        <dbReference type="EC" id="2.1.1.297"/>
    </reaction>
</comment>
<dbReference type="Gene3D" id="3.40.50.150">
    <property type="entry name" value="Vaccinia Virus protein VP39"/>
    <property type="match status" value="1"/>
</dbReference>
<dbReference type="PANTHER" id="PTHR18895">
    <property type="entry name" value="HEMK METHYLTRANSFERASE"/>
    <property type="match status" value="1"/>
</dbReference>
<keyword evidence="9" id="KW-1185">Reference proteome</keyword>
<protein>
    <recommendedName>
        <fullName evidence="5">Release factor glutamine methyltransferase</fullName>
        <shortName evidence="5">RF MTase</shortName>
        <ecNumber evidence="5">2.1.1.297</ecNumber>
    </recommendedName>
    <alternativeName>
        <fullName evidence="5">N5-glutamine methyltransferase PrmC</fullName>
    </alternativeName>
    <alternativeName>
        <fullName evidence="5">Protein-(glutamine-N5) MTase PrmC</fullName>
    </alternativeName>
    <alternativeName>
        <fullName evidence="5">Protein-glutamine N-methyltransferase PrmC</fullName>
    </alternativeName>
</protein>
<accession>A0A6L5YF65</accession>
<gene>
    <name evidence="5 8" type="primary">prmC</name>
    <name evidence="8" type="ORF">FYJ59_01485</name>
</gene>
<dbReference type="SUPFAM" id="SSF53335">
    <property type="entry name" value="S-adenosyl-L-methionine-dependent methyltransferases"/>
    <property type="match status" value="1"/>
</dbReference>
<sequence length="284" mass="31979">MTYRECYEQGCRTLQAAGIEEAALDARLLLEAVCGTDRNDLLVHGEQQVAPEAEEKYLNWIRQRAEHIPLQQLTGEQGFMGLTFNVNEHVLIPRQDTEILVEEVLKELHDGMRVLDMCTGSGCILLSLLHYSNDCEGLGVDLSAEALEVAGRNVLKVLTPEKAEHAHFLQSDLFEKVEGKFEIIVSNPPYIASAEVEKLMPEVRDHEPRMALDGTEDGLYFYRRIIEEAGKHLVSSGMLFFEIGYDQGQAVSELMRTEGYCEVQVVQDYAGLDRVVLGTYVERN</sequence>
<dbReference type="FunFam" id="3.40.50.150:FF:000053">
    <property type="entry name" value="Release factor glutamine methyltransferase"/>
    <property type="match status" value="1"/>
</dbReference>
<dbReference type="InterPro" id="IPR004556">
    <property type="entry name" value="HemK-like"/>
</dbReference>
<evidence type="ECO:0000313" key="9">
    <source>
        <dbReference type="Proteomes" id="UP000476055"/>
    </source>
</evidence>
<dbReference type="AlphaFoldDB" id="A0A6L5YF65"/>